<feature type="transmembrane region" description="Helical" evidence="7">
    <location>
        <begin position="638"/>
        <end position="657"/>
    </location>
</feature>
<feature type="transmembrane region" description="Helical" evidence="7">
    <location>
        <begin position="499"/>
        <end position="521"/>
    </location>
</feature>
<keyword evidence="5 7" id="KW-1133">Transmembrane helix</keyword>
<dbReference type="Gene3D" id="1.20.1640.10">
    <property type="entry name" value="Multidrug efflux transporter AcrB transmembrane domain"/>
    <property type="match status" value="2"/>
</dbReference>
<dbReference type="SUPFAM" id="SSF82866">
    <property type="entry name" value="Multidrug efflux transporter AcrB transmembrane domain"/>
    <property type="match status" value="2"/>
</dbReference>
<dbReference type="OrthoDB" id="7051771at2"/>
<feature type="transmembrane region" description="Helical" evidence="7">
    <location>
        <begin position="15"/>
        <end position="35"/>
    </location>
</feature>
<evidence type="ECO:0000256" key="1">
    <source>
        <dbReference type="ARBA" id="ARBA00004651"/>
    </source>
</evidence>
<dbReference type="STRING" id="571913.VV02_06350"/>
<feature type="transmembrane region" description="Helical" evidence="7">
    <location>
        <begin position="612"/>
        <end position="632"/>
    </location>
</feature>
<feature type="transmembrane region" description="Helical" evidence="7">
    <location>
        <begin position="526"/>
        <end position="545"/>
    </location>
</feature>
<dbReference type="KEGG" id="lmoi:VV02_06350"/>
<feature type="transmembrane region" description="Helical" evidence="7">
    <location>
        <begin position="227"/>
        <end position="248"/>
    </location>
</feature>
<keyword evidence="10" id="KW-1185">Reference proteome</keyword>
<evidence type="ECO:0000259" key="8">
    <source>
        <dbReference type="PROSITE" id="PS50156"/>
    </source>
</evidence>
<dbReference type="PROSITE" id="PS50156">
    <property type="entry name" value="SSD"/>
    <property type="match status" value="1"/>
</dbReference>
<dbReference type="RefSeq" id="WP_052590493.1">
    <property type="nucleotide sequence ID" value="NZ_CP011112.1"/>
</dbReference>
<evidence type="ECO:0000256" key="3">
    <source>
        <dbReference type="ARBA" id="ARBA00022475"/>
    </source>
</evidence>
<name>A0A0K1JG52_9MICO</name>
<feature type="transmembrane region" description="Helical" evidence="7">
    <location>
        <begin position="178"/>
        <end position="196"/>
    </location>
</feature>
<feature type="domain" description="SSD" evidence="8">
    <location>
        <begin position="202"/>
        <end position="326"/>
    </location>
</feature>
<dbReference type="GO" id="GO:0005886">
    <property type="term" value="C:plasma membrane"/>
    <property type="evidence" value="ECO:0007669"/>
    <property type="project" value="UniProtKB-SubCell"/>
</dbReference>
<dbReference type="Pfam" id="PF03176">
    <property type="entry name" value="MMPL"/>
    <property type="match status" value="2"/>
</dbReference>
<evidence type="ECO:0000256" key="2">
    <source>
        <dbReference type="ARBA" id="ARBA00010157"/>
    </source>
</evidence>
<dbReference type="InterPro" id="IPR004869">
    <property type="entry name" value="MMPL_dom"/>
</dbReference>
<dbReference type="AlphaFoldDB" id="A0A0K1JG52"/>
<dbReference type="PATRIC" id="fig|571913.6.peg.1295"/>
<keyword evidence="4 7" id="KW-0812">Transmembrane</keyword>
<keyword evidence="3" id="KW-1003">Cell membrane</keyword>
<keyword evidence="6 7" id="KW-0472">Membrane</keyword>
<evidence type="ECO:0000256" key="5">
    <source>
        <dbReference type="ARBA" id="ARBA00022989"/>
    </source>
</evidence>
<feature type="transmembrane region" description="Helical" evidence="7">
    <location>
        <begin position="276"/>
        <end position="293"/>
    </location>
</feature>
<comment type="similarity">
    <text evidence="2">Belongs to the resistance-nodulation-cell division (RND) (TC 2.A.6) family. MmpL subfamily.</text>
</comment>
<dbReference type="EMBL" id="CP011112">
    <property type="protein sequence ID" value="AKU15568.1"/>
    <property type="molecule type" value="Genomic_DNA"/>
</dbReference>
<reference evidence="9 10" key="1">
    <citation type="submission" date="2015-03" db="EMBL/GenBank/DDBJ databases">
        <title>Luteipulveratus halotolerans sp. nov., a novel actinobacterium (Dermacoccaceae) from Sarawak, Malaysia.</title>
        <authorList>
            <person name="Juboi H."/>
            <person name="Basik A."/>
            <person name="Shamsul S.S."/>
            <person name="Arnold P."/>
            <person name="Schmitt E.K."/>
            <person name="Sanglier J.-J."/>
            <person name="Yeo T."/>
        </authorList>
    </citation>
    <scope>NUCLEOTIDE SEQUENCE [LARGE SCALE GENOMIC DNA]</scope>
    <source>
        <strain evidence="9 10">MN07-A0370</strain>
    </source>
</reference>
<feature type="transmembrane region" description="Helical" evidence="7">
    <location>
        <begin position="557"/>
        <end position="577"/>
    </location>
</feature>
<evidence type="ECO:0000313" key="10">
    <source>
        <dbReference type="Proteomes" id="UP000066480"/>
    </source>
</evidence>
<dbReference type="InterPro" id="IPR000731">
    <property type="entry name" value="SSD"/>
</dbReference>
<evidence type="ECO:0000256" key="7">
    <source>
        <dbReference type="SAM" id="Phobius"/>
    </source>
</evidence>
<gene>
    <name evidence="9" type="ORF">VV02_06350</name>
</gene>
<dbReference type="PANTHER" id="PTHR33406:SF11">
    <property type="entry name" value="MEMBRANE PROTEIN SCO6666-RELATED"/>
    <property type="match status" value="1"/>
</dbReference>
<feature type="transmembrane region" description="Helical" evidence="7">
    <location>
        <begin position="305"/>
        <end position="329"/>
    </location>
</feature>
<protein>
    <recommendedName>
        <fullName evidence="8">SSD domain-containing protein</fullName>
    </recommendedName>
</protein>
<dbReference type="InterPro" id="IPR050545">
    <property type="entry name" value="Mycobact_MmpL"/>
</dbReference>
<comment type="subcellular location">
    <subcellularLocation>
        <location evidence="1">Cell membrane</location>
        <topology evidence="1">Multi-pass membrane protein</topology>
    </subcellularLocation>
</comment>
<sequence length="701" mass="73089">MIARIASASIAHRRLVIVGWLLAVIAGFAVVPGLFGNLTSDVAEISSTESVQAHRDLRAAEPKGDEVYAVADGRAASDPGLKASVTKAASDIKAMPGVLAVQTPWNSSSPNPQAVSRDGRAVAIAVQFTADAPDGSGDRVVSRIKAIDAPRVIVGGGFLQDEEMDAQAASDLAKAETISMPIVLVLLVVVMGGILAAGLPVLVAILGMALTLGLLAVASWMTDISVYSINIVTMLGLGLAIDYALLIVSRYREERATNTDPVAAVVATMSNAGRTVTFSGLTVAASLAGLLVFPDPFLRSAGLAGMGVVLLDLALTLTLLPALLAIVGGRIRPAKAVRTDRGFFVRVTHLVAARPVMVIVATVPVLLLAAAPFLGARFAEPDARSLPSSSESRQLSELATSRFGVDADVDPVTVVARGTLPPSYADRLRTLPGVQSVSVRPDVAGLTVIDVVPQGESQGDRAMALVKEIRHLDGPAVRVTGDAAVLTDYQASLKARAPYALGIVVLATFVLLFLFTGSVIVPLKALVLNTLSLGASFGALVWVFQDGHLGGLIDTPALGSLSITTPVLLFAIAFGLSMDYEVFLLGRISETWRRTGSNTEAIAVGLQRTGRVVTAAALLMAVVFAGFVAGGFSPVKQVGLGLLLAVIVDATVVRLLLMPAAMTLMGRWNWWAPAPLRRLHDRVGLTEEPARVDPARTLSPV</sequence>
<evidence type="ECO:0000313" key="9">
    <source>
        <dbReference type="EMBL" id="AKU15568.1"/>
    </source>
</evidence>
<dbReference type="Proteomes" id="UP000066480">
    <property type="component" value="Chromosome"/>
</dbReference>
<dbReference type="PANTHER" id="PTHR33406">
    <property type="entry name" value="MEMBRANE PROTEIN MJ1562-RELATED"/>
    <property type="match status" value="1"/>
</dbReference>
<proteinExistence type="inferred from homology"/>
<organism evidence="9 10">
    <name type="scientific">Luteipulveratus mongoliensis</name>
    <dbReference type="NCBI Taxonomy" id="571913"/>
    <lineage>
        <taxon>Bacteria</taxon>
        <taxon>Bacillati</taxon>
        <taxon>Actinomycetota</taxon>
        <taxon>Actinomycetes</taxon>
        <taxon>Micrococcales</taxon>
        <taxon>Dermacoccaceae</taxon>
        <taxon>Luteipulveratus</taxon>
    </lineage>
</organism>
<feature type="transmembrane region" description="Helical" evidence="7">
    <location>
        <begin position="350"/>
        <end position="374"/>
    </location>
</feature>
<evidence type="ECO:0000256" key="6">
    <source>
        <dbReference type="ARBA" id="ARBA00023136"/>
    </source>
</evidence>
<accession>A0A0K1JG52</accession>
<evidence type="ECO:0000256" key="4">
    <source>
        <dbReference type="ARBA" id="ARBA00022692"/>
    </source>
</evidence>